<gene>
    <name evidence="3" type="ORF">SADUNF_Sadunf16G0092000</name>
</gene>
<organism evidence="3 4">
    <name type="scientific">Salix dunnii</name>
    <dbReference type="NCBI Taxonomy" id="1413687"/>
    <lineage>
        <taxon>Eukaryota</taxon>
        <taxon>Viridiplantae</taxon>
        <taxon>Streptophyta</taxon>
        <taxon>Embryophyta</taxon>
        <taxon>Tracheophyta</taxon>
        <taxon>Spermatophyta</taxon>
        <taxon>Magnoliopsida</taxon>
        <taxon>eudicotyledons</taxon>
        <taxon>Gunneridae</taxon>
        <taxon>Pentapetalae</taxon>
        <taxon>rosids</taxon>
        <taxon>fabids</taxon>
        <taxon>Malpighiales</taxon>
        <taxon>Salicaceae</taxon>
        <taxon>Saliceae</taxon>
        <taxon>Salix</taxon>
    </lineage>
</organism>
<keyword evidence="2" id="KW-1133">Transmembrane helix</keyword>
<evidence type="ECO:0000313" key="3">
    <source>
        <dbReference type="EMBL" id="KAF9665149.1"/>
    </source>
</evidence>
<proteinExistence type="predicted"/>
<dbReference type="Proteomes" id="UP000657918">
    <property type="component" value="Chromosome 16"/>
</dbReference>
<keyword evidence="2" id="KW-0812">Transmembrane</keyword>
<evidence type="ECO:0000256" key="1">
    <source>
        <dbReference type="SAM" id="MobiDB-lite"/>
    </source>
</evidence>
<name>A0A835MIN3_9ROSI</name>
<evidence type="ECO:0000313" key="4">
    <source>
        <dbReference type="Proteomes" id="UP000657918"/>
    </source>
</evidence>
<sequence>MNLGILQIMGLWAFLEGILLFVNSLAILNEDSCSLVEVEEEPVHGLASVLCLYSEESTLSGDDDSLSSSHYLTIQLQ</sequence>
<dbReference type="OrthoDB" id="15356at2759"/>
<keyword evidence="2" id="KW-0472">Membrane</keyword>
<accession>A0A835MIN3</accession>
<keyword evidence="4" id="KW-1185">Reference proteome</keyword>
<protein>
    <submittedName>
        <fullName evidence="3">Uncharacterized protein</fullName>
    </submittedName>
</protein>
<dbReference type="EMBL" id="JADGMS010000016">
    <property type="protein sequence ID" value="KAF9665149.1"/>
    <property type="molecule type" value="Genomic_DNA"/>
</dbReference>
<feature type="transmembrane region" description="Helical" evidence="2">
    <location>
        <begin position="6"/>
        <end position="28"/>
    </location>
</feature>
<comment type="caution">
    <text evidence="3">The sequence shown here is derived from an EMBL/GenBank/DDBJ whole genome shotgun (WGS) entry which is preliminary data.</text>
</comment>
<feature type="region of interest" description="Disordered" evidence="1">
    <location>
        <begin position="58"/>
        <end position="77"/>
    </location>
</feature>
<evidence type="ECO:0000256" key="2">
    <source>
        <dbReference type="SAM" id="Phobius"/>
    </source>
</evidence>
<dbReference type="AlphaFoldDB" id="A0A835MIN3"/>
<reference evidence="3 4" key="1">
    <citation type="submission" date="2020-10" db="EMBL/GenBank/DDBJ databases">
        <title>Plant Genome Project.</title>
        <authorList>
            <person name="Zhang R.-G."/>
        </authorList>
    </citation>
    <scope>NUCLEOTIDE SEQUENCE [LARGE SCALE GENOMIC DNA]</scope>
    <source>
        <strain evidence="3">FAFU-HL-1</strain>
        <tissue evidence="3">Leaf</tissue>
    </source>
</reference>